<reference evidence="2 3" key="1">
    <citation type="submission" date="2006-04" db="EMBL/GenBank/DDBJ databases">
        <authorList>
            <person name="Nierman W.C."/>
        </authorList>
    </citation>
    <scope>NUCLEOTIDE SEQUENCE [LARGE SCALE GENOMIC DNA]</scope>
    <source>
        <strain evidence="2 3">DW4/3-1</strain>
    </source>
</reference>
<protein>
    <submittedName>
        <fullName evidence="2">Uncharacterized protein</fullName>
    </submittedName>
</protein>
<organism evidence="2 3">
    <name type="scientific">Stigmatella aurantiaca (strain DW4/3-1)</name>
    <dbReference type="NCBI Taxonomy" id="378806"/>
    <lineage>
        <taxon>Bacteria</taxon>
        <taxon>Pseudomonadati</taxon>
        <taxon>Myxococcota</taxon>
        <taxon>Myxococcia</taxon>
        <taxon>Myxococcales</taxon>
        <taxon>Cystobacterineae</taxon>
        <taxon>Archangiaceae</taxon>
        <taxon>Stigmatella</taxon>
    </lineage>
</organism>
<evidence type="ECO:0000313" key="2">
    <source>
        <dbReference type="EMBL" id="EAU63906.1"/>
    </source>
</evidence>
<name>Q08TV8_STIAD</name>
<dbReference type="EMBL" id="AAMD01000139">
    <property type="protein sequence ID" value="EAU63906.1"/>
    <property type="molecule type" value="Genomic_DNA"/>
</dbReference>
<accession>Q08TV8</accession>
<feature type="compositionally biased region" description="Acidic residues" evidence="1">
    <location>
        <begin position="42"/>
        <end position="61"/>
    </location>
</feature>
<dbReference type="Proteomes" id="UP000032702">
    <property type="component" value="Unassembled WGS sequence"/>
</dbReference>
<proteinExistence type="predicted"/>
<gene>
    <name evidence="2" type="ORF">STIAU_1239</name>
</gene>
<evidence type="ECO:0000313" key="3">
    <source>
        <dbReference type="Proteomes" id="UP000032702"/>
    </source>
</evidence>
<feature type="region of interest" description="Disordered" evidence="1">
    <location>
        <begin position="42"/>
        <end position="71"/>
    </location>
</feature>
<comment type="caution">
    <text evidence="2">The sequence shown here is derived from an EMBL/GenBank/DDBJ whole genome shotgun (WGS) entry which is preliminary data.</text>
</comment>
<dbReference type="AlphaFoldDB" id="Q08TV8"/>
<dbReference type="PATRIC" id="fig|378806.16.peg.2810"/>
<sequence length="593" mass="64241">MFMRWAVVLLLVLPGVGWAEEIAYEDDLAKVEEDTVLLEPEMDEQLEPSMDEGDALVEEEPASSSSGSGWANRLSLETTTWALLPRRGAGTDEGFLQLHPRLEVVKPGFLQVELGAPVRLRMWGGEAGGSLVRKEDWDELSDWGQVVQNLMVGGDAPNFVWVGALESYTLLSGHLVRRYNNRGNPDYHPAGAVVTGMLRPLYVEAFASDVLGARLMGAEVVLDVQHLLAGRQPYPMQYTLALSAVHDWGKAGGTSEPMTLAHLDGTAILVRRRNPEGGFELQANAGWGGRPGEGGAWGAVAGLGAEYLTSRMDLRARLEGRLQRGGFRQGAFGPDYELARFQVAGPTALPQADAPFPDGYSAYGEVILSWDAESLSVLGQRHFRLTMGTEVFNWGRVDVDGRLETQLFHRNLSGGGGRRGDGRRPARSALPRLGRGAMALPGWEAVRGGARGHAALPNGGRDAAARRLRFRGAGGGQCALSSLGAAGLASRWWWPSWPPGAPRCRRGRARRAVVRPSPSVPSPCPPMRRGARRRVCTRGRRRAPRMGRQSRRRWVTGECPSAMPSTGRERAARAARVAPSSVAARPCLRAGPV</sequence>
<feature type="region of interest" description="Disordered" evidence="1">
    <location>
        <begin position="410"/>
        <end position="429"/>
    </location>
</feature>
<evidence type="ECO:0000256" key="1">
    <source>
        <dbReference type="SAM" id="MobiDB-lite"/>
    </source>
</evidence>